<dbReference type="SUPFAM" id="SSF55811">
    <property type="entry name" value="Nudix"/>
    <property type="match status" value="1"/>
</dbReference>
<dbReference type="RefSeq" id="WP_085878668.1">
    <property type="nucleotide sequence ID" value="NZ_FWFZ01000007.1"/>
</dbReference>
<dbReference type="OrthoDB" id="289720at2"/>
<dbReference type="GO" id="GO:0004081">
    <property type="term" value="F:bis(5'-nucleosyl)-tetraphosphatase (asymmetrical) activity"/>
    <property type="evidence" value="ECO:0007669"/>
    <property type="project" value="TreeGrafter"/>
</dbReference>
<gene>
    <name evidence="4" type="ORF">ROA7023_01805</name>
</gene>
<dbReference type="PROSITE" id="PS00893">
    <property type="entry name" value="NUDIX_BOX"/>
    <property type="match status" value="1"/>
</dbReference>
<evidence type="ECO:0000313" key="5">
    <source>
        <dbReference type="Proteomes" id="UP000193900"/>
    </source>
</evidence>
<name>A0A1Y5SMM1_9RHOB</name>
<dbReference type="InterPro" id="IPR051325">
    <property type="entry name" value="Nudix_hydrolase_domain"/>
</dbReference>
<dbReference type="GO" id="GO:0006754">
    <property type="term" value="P:ATP biosynthetic process"/>
    <property type="evidence" value="ECO:0007669"/>
    <property type="project" value="TreeGrafter"/>
</dbReference>
<proteinExistence type="predicted"/>
<protein>
    <recommendedName>
        <fullName evidence="3">Nudix hydrolase domain-containing protein</fullName>
    </recommendedName>
</protein>
<dbReference type="Proteomes" id="UP000193900">
    <property type="component" value="Unassembled WGS sequence"/>
</dbReference>
<dbReference type="Pfam" id="PF00293">
    <property type="entry name" value="NUDIX"/>
    <property type="match status" value="1"/>
</dbReference>
<feature type="domain" description="Nudix hydrolase" evidence="3">
    <location>
        <begin position="2"/>
        <end position="136"/>
    </location>
</feature>
<evidence type="ECO:0000256" key="1">
    <source>
        <dbReference type="ARBA" id="ARBA00001946"/>
    </source>
</evidence>
<dbReference type="EMBL" id="FWFZ01000007">
    <property type="protein sequence ID" value="SLN44086.1"/>
    <property type="molecule type" value="Genomic_DNA"/>
</dbReference>
<organism evidence="4 5">
    <name type="scientific">Roseisalinus antarcticus</name>
    <dbReference type="NCBI Taxonomy" id="254357"/>
    <lineage>
        <taxon>Bacteria</taxon>
        <taxon>Pseudomonadati</taxon>
        <taxon>Pseudomonadota</taxon>
        <taxon>Alphaproteobacteria</taxon>
        <taxon>Rhodobacterales</taxon>
        <taxon>Roseobacteraceae</taxon>
        <taxon>Roseisalinus</taxon>
    </lineage>
</organism>
<dbReference type="InterPro" id="IPR000086">
    <property type="entry name" value="NUDIX_hydrolase_dom"/>
</dbReference>
<dbReference type="Gene3D" id="3.90.79.10">
    <property type="entry name" value="Nucleoside Triphosphate Pyrophosphohydrolase"/>
    <property type="match status" value="1"/>
</dbReference>
<evidence type="ECO:0000259" key="3">
    <source>
        <dbReference type="PROSITE" id="PS51462"/>
    </source>
</evidence>
<comment type="cofactor">
    <cofactor evidence="1">
        <name>Mg(2+)</name>
        <dbReference type="ChEBI" id="CHEBI:18420"/>
    </cofactor>
</comment>
<reference evidence="4 5" key="1">
    <citation type="submission" date="2017-03" db="EMBL/GenBank/DDBJ databases">
        <authorList>
            <person name="Afonso C.L."/>
            <person name="Miller P.J."/>
            <person name="Scott M.A."/>
            <person name="Spackman E."/>
            <person name="Goraichik I."/>
            <person name="Dimitrov K.M."/>
            <person name="Suarez D.L."/>
            <person name="Swayne D.E."/>
        </authorList>
    </citation>
    <scope>NUCLEOTIDE SEQUENCE [LARGE SCALE GENOMIC DNA]</scope>
    <source>
        <strain evidence="4 5">CECT 7023</strain>
    </source>
</reference>
<accession>A0A1Y5SMM1</accession>
<dbReference type="InterPro" id="IPR015797">
    <property type="entry name" value="NUDIX_hydrolase-like_dom_sf"/>
</dbReference>
<dbReference type="GO" id="GO:0006167">
    <property type="term" value="P:AMP biosynthetic process"/>
    <property type="evidence" value="ECO:0007669"/>
    <property type="project" value="TreeGrafter"/>
</dbReference>
<sequence length="150" mass="16791">MENFIGSKVALFLGARLLVCLRDDFAHIPFPGEWDFPGGAREAGESPWQTLVREVDEEFGLEMDRAEVLWQSVGPSALDPDRLIWFYVARMDEAAVGDVLFGDEGQAWALMAPDAVLALDKLVAHHRPRLECYRALSGGWGLPVPRDHWS</sequence>
<dbReference type="PROSITE" id="PS51462">
    <property type="entry name" value="NUDIX"/>
    <property type="match status" value="1"/>
</dbReference>
<keyword evidence="5" id="KW-1185">Reference proteome</keyword>
<dbReference type="AlphaFoldDB" id="A0A1Y5SMM1"/>
<dbReference type="PANTHER" id="PTHR21340">
    <property type="entry name" value="DIADENOSINE 5,5-P1,P4-TETRAPHOSPHATE PYROPHOSPHOHYDROLASE MUTT"/>
    <property type="match status" value="1"/>
</dbReference>
<dbReference type="InterPro" id="IPR020084">
    <property type="entry name" value="NUDIX_hydrolase_CS"/>
</dbReference>
<evidence type="ECO:0000313" key="4">
    <source>
        <dbReference type="EMBL" id="SLN44086.1"/>
    </source>
</evidence>
<dbReference type="PANTHER" id="PTHR21340:SF0">
    <property type="entry name" value="BIS(5'-NUCLEOSYL)-TETRAPHOSPHATASE [ASYMMETRICAL]"/>
    <property type="match status" value="1"/>
</dbReference>
<evidence type="ECO:0000256" key="2">
    <source>
        <dbReference type="ARBA" id="ARBA00022801"/>
    </source>
</evidence>
<keyword evidence="2" id="KW-0378">Hydrolase</keyword>